<feature type="transmembrane region" description="Helical" evidence="2">
    <location>
        <begin position="162"/>
        <end position="182"/>
    </location>
</feature>
<reference evidence="4 5" key="1">
    <citation type="journal article" date="2019" name="Int. J. Syst. Evol. Microbiol.">
        <title>The Global Catalogue of Microorganisms (GCM) 10K type strain sequencing project: providing services to taxonomists for standard genome sequencing and annotation.</title>
        <authorList>
            <consortium name="The Broad Institute Genomics Platform"/>
            <consortium name="The Broad Institute Genome Sequencing Center for Infectious Disease"/>
            <person name="Wu L."/>
            <person name="Ma J."/>
        </authorList>
    </citation>
    <scope>NUCLEOTIDE SEQUENCE [LARGE SCALE GENOMIC DNA]</scope>
    <source>
        <strain evidence="4 5">JCM 16373</strain>
    </source>
</reference>
<evidence type="ECO:0000313" key="4">
    <source>
        <dbReference type="EMBL" id="GAA2603662.1"/>
    </source>
</evidence>
<organism evidence="4 5">
    <name type="scientific">Streptomyces axinellae</name>
    <dbReference type="NCBI Taxonomy" id="552788"/>
    <lineage>
        <taxon>Bacteria</taxon>
        <taxon>Bacillati</taxon>
        <taxon>Actinomycetota</taxon>
        <taxon>Actinomycetes</taxon>
        <taxon>Kitasatosporales</taxon>
        <taxon>Streptomycetaceae</taxon>
        <taxon>Streptomyces</taxon>
    </lineage>
</organism>
<evidence type="ECO:0000256" key="1">
    <source>
        <dbReference type="SAM" id="MobiDB-lite"/>
    </source>
</evidence>
<feature type="transmembrane region" description="Helical" evidence="2">
    <location>
        <begin position="231"/>
        <end position="262"/>
    </location>
</feature>
<accession>A0ABN3PV05</accession>
<dbReference type="Proteomes" id="UP001501447">
    <property type="component" value="Unassembled WGS sequence"/>
</dbReference>
<protein>
    <submittedName>
        <fullName evidence="4">SLC13 family permease</fullName>
    </submittedName>
</protein>
<feature type="transmembrane region" description="Helical" evidence="2">
    <location>
        <begin position="101"/>
        <end position="119"/>
    </location>
</feature>
<keyword evidence="5" id="KW-1185">Reference proteome</keyword>
<proteinExistence type="predicted"/>
<keyword evidence="2" id="KW-1133">Transmembrane helix</keyword>
<dbReference type="EMBL" id="BAAARJ010000004">
    <property type="protein sequence ID" value="GAA2603662.1"/>
    <property type="molecule type" value="Genomic_DNA"/>
</dbReference>
<feature type="region of interest" description="Disordered" evidence="1">
    <location>
        <begin position="190"/>
        <end position="214"/>
    </location>
</feature>
<feature type="transmembrane region" description="Helical" evidence="2">
    <location>
        <begin position="312"/>
        <end position="342"/>
    </location>
</feature>
<name>A0ABN3PV05_9ACTN</name>
<feature type="compositionally biased region" description="Basic and acidic residues" evidence="1">
    <location>
        <begin position="193"/>
        <end position="206"/>
    </location>
</feature>
<feature type="transmembrane region" description="Helical" evidence="2">
    <location>
        <begin position="39"/>
        <end position="57"/>
    </location>
</feature>
<feature type="transmembrane region" description="Helical" evidence="2">
    <location>
        <begin position="7"/>
        <end position="27"/>
    </location>
</feature>
<dbReference type="InterPro" id="IPR009827">
    <property type="entry name" value="MatC_N"/>
</dbReference>
<feature type="transmembrane region" description="Helical" evidence="2">
    <location>
        <begin position="126"/>
        <end position="150"/>
    </location>
</feature>
<keyword evidence="2" id="KW-0472">Membrane</keyword>
<feature type="transmembrane region" description="Helical" evidence="2">
    <location>
        <begin position="78"/>
        <end position="95"/>
    </location>
</feature>
<feature type="transmembrane region" description="Helical" evidence="2">
    <location>
        <begin position="395"/>
        <end position="418"/>
    </location>
</feature>
<gene>
    <name evidence="4" type="ORF">GCM10009863_16550</name>
</gene>
<dbReference type="Pfam" id="PF07158">
    <property type="entry name" value="MatC_N"/>
    <property type="match status" value="1"/>
</dbReference>
<feature type="domain" description="Dicarboxylate carrier MatC N-terminal" evidence="3">
    <location>
        <begin position="1"/>
        <end position="136"/>
    </location>
</feature>
<keyword evidence="2" id="KW-0812">Transmembrane</keyword>
<evidence type="ECO:0000313" key="5">
    <source>
        <dbReference type="Proteomes" id="UP001501447"/>
    </source>
</evidence>
<sequence length="419" mass="43276">MFVIGTVLPINLGILAFVATFLVGTASLGLTEDEIFEGFPADLFVTIVGVTYLFAIARRNGTIDLLVSAAVRMVRGKVALIPWVLFLVAALLTAFGTFTPAAVAILAPIAMNFAFRYGLNPLMCGMLVISGAHAGAFSPIAVSGALVLGLTDDTKLSVAPATLFFASFAVNLVLSGITYALLRKRGGTAGAGEQHEQAEQHEHAEGHGQGGQETAVGAGPVALTWRQGLTLAALLALVVGALGFHLEIGFLALAAGALLALLDMKQQEKAVDGISWHTLLLVGGMMTYVAMLEKAGIIENISEHAASIGAPLLVALLLCFTVAITSAFASSTAILTAIIPIAVPLLFSSHLSPAGLIAALAVSTTIVDVSPFSTNGALVLSNARGVDRRGFYRQVLGYTCAIVGFGPVVAWGALVLPWS</sequence>
<evidence type="ECO:0000259" key="3">
    <source>
        <dbReference type="Pfam" id="PF07158"/>
    </source>
</evidence>
<comment type="caution">
    <text evidence="4">The sequence shown here is derived from an EMBL/GenBank/DDBJ whole genome shotgun (WGS) entry which is preliminary data.</text>
</comment>
<feature type="transmembrane region" description="Helical" evidence="2">
    <location>
        <begin position="274"/>
        <end position="291"/>
    </location>
</feature>
<evidence type="ECO:0000256" key="2">
    <source>
        <dbReference type="SAM" id="Phobius"/>
    </source>
</evidence>